<reference evidence="2" key="1">
    <citation type="submission" date="2019-04" db="EMBL/GenBank/DDBJ databases">
        <title>Complete genome sequence of Sphingomonas sp. W1-2-3.</title>
        <authorList>
            <person name="Im W.T."/>
        </authorList>
    </citation>
    <scope>NUCLEOTIDE SEQUENCE [LARGE SCALE GENOMIC DNA]</scope>
    <source>
        <strain evidence="2">W1-2-3</strain>
    </source>
</reference>
<evidence type="ECO:0000313" key="1">
    <source>
        <dbReference type="EMBL" id="QCI79528.1"/>
    </source>
</evidence>
<evidence type="ECO:0008006" key="3">
    <source>
        <dbReference type="Google" id="ProtNLM"/>
    </source>
</evidence>
<dbReference type="InterPro" id="IPR007523">
    <property type="entry name" value="NDUFAF3/AAMDC"/>
</dbReference>
<proteinExistence type="predicted"/>
<accession>A0A4D7C809</accession>
<gene>
    <name evidence="1" type="ORF">E6W36_08175</name>
</gene>
<evidence type="ECO:0000313" key="2">
    <source>
        <dbReference type="Proteomes" id="UP000298714"/>
    </source>
</evidence>
<dbReference type="InterPro" id="IPR036748">
    <property type="entry name" value="MTH938-like_sf"/>
</dbReference>
<keyword evidence="2" id="KW-1185">Reference proteome</keyword>
<dbReference type="PANTHER" id="PTHR21192">
    <property type="entry name" value="NUCLEAR PROTEIN E3-3"/>
    <property type="match status" value="1"/>
</dbReference>
<dbReference type="PANTHER" id="PTHR21192:SF2">
    <property type="entry name" value="NADH DEHYDROGENASE [UBIQUINONE] 1 ALPHA SUBCOMPLEX ASSEMBLY FACTOR 3"/>
    <property type="match status" value="1"/>
</dbReference>
<dbReference type="Pfam" id="PF04430">
    <property type="entry name" value="DUF498"/>
    <property type="match status" value="1"/>
</dbReference>
<dbReference type="KEGG" id="hgn:E6W36_08175"/>
<dbReference type="Gene3D" id="3.40.1230.10">
    <property type="entry name" value="MTH938-like"/>
    <property type="match status" value="1"/>
</dbReference>
<organism evidence="1 2">
    <name type="scientific">Hankyongella ginsenosidimutans</name>
    <dbReference type="NCBI Taxonomy" id="1763828"/>
    <lineage>
        <taxon>Bacteria</taxon>
        <taxon>Pseudomonadati</taxon>
        <taxon>Pseudomonadota</taxon>
        <taxon>Alphaproteobacteria</taxon>
        <taxon>Sphingomonadales</taxon>
        <taxon>Sphingomonadaceae</taxon>
        <taxon>Hankyongella</taxon>
    </lineage>
</organism>
<dbReference type="SUPFAM" id="SSF64076">
    <property type="entry name" value="MTH938-like"/>
    <property type="match status" value="1"/>
</dbReference>
<dbReference type="Proteomes" id="UP000298714">
    <property type="component" value="Chromosome"/>
</dbReference>
<protein>
    <recommendedName>
        <fullName evidence="3">Mth938-like domain-containing protein</fullName>
    </recommendedName>
</protein>
<name>A0A4D7C809_9SPHN</name>
<dbReference type="CDD" id="cd00248">
    <property type="entry name" value="Mth938-like"/>
    <property type="match status" value="1"/>
</dbReference>
<dbReference type="EMBL" id="CP039704">
    <property type="protein sequence ID" value="QCI79528.1"/>
    <property type="molecule type" value="Genomic_DNA"/>
</dbReference>
<dbReference type="AlphaFoldDB" id="A0A4D7C809"/>
<sequence>MAVEFVPVAPRKALLVQGYAPEGYRVAGSVHAGGILIAPEAVHPWAATDLASIDPGDFTPLLGAQVLLLGTGQAMRRPPADLLAALAAQGFAVDFMDSRAAARTYNVLVVEGRSVAAALLPL</sequence>
<dbReference type="RefSeq" id="WP_222872326.1">
    <property type="nucleotide sequence ID" value="NZ_CP039704.1"/>
</dbReference>